<dbReference type="InterPro" id="IPR003439">
    <property type="entry name" value="ABC_transporter-like_ATP-bd"/>
</dbReference>
<dbReference type="PROSITE" id="PS50893">
    <property type="entry name" value="ABC_TRANSPORTER_2"/>
    <property type="match status" value="1"/>
</dbReference>
<evidence type="ECO:0000256" key="2">
    <source>
        <dbReference type="ARBA" id="ARBA00022741"/>
    </source>
</evidence>
<dbReference type="CDD" id="cd03230">
    <property type="entry name" value="ABC_DR_subfamily_A"/>
    <property type="match status" value="1"/>
</dbReference>
<accession>A0A0R2TCD0</accession>
<keyword evidence="3" id="KW-0067">ATP-binding</keyword>
<gene>
    <name evidence="5" type="ORF">ABR85_11560</name>
</gene>
<dbReference type="InterPro" id="IPR003593">
    <property type="entry name" value="AAA+_ATPase"/>
</dbReference>
<keyword evidence="2" id="KW-0547">Nucleotide-binding</keyword>
<evidence type="ECO:0000313" key="5">
    <source>
        <dbReference type="EMBL" id="KRO84558.1"/>
    </source>
</evidence>
<comment type="caution">
    <text evidence="5">The sequence shown here is derived from an EMBL/GenBank/DDBJ whole genome shotgun (WGS) entry which is preliminary data.</text>
</comment>
<dbReference type="SMART" id="SM00382">
    <property type="entry name" value="AAA"/>
    <property type="match status" value="1"/>
</dbReference>
<evidence type="ECO:0000313" key="6">
    <source>
        <dbReference type="Proteomes" id="UP000051242"/>
    </source>
</evidence>
<evidence type="ECO:0000256" key="3">
    <source>
        <dbReference type="ARBA" id="ARBA00022840"/>
    </source>
</evidence>
<dbReference type="GO" id="GO:0016887">
    <property type="term" value="F:ATP hydrolysis activity"/>
    <property type="evidence" value="ECO:0007669"/>
    <property type="project" value="InterPro"/>
</dbReference>
<dbReference type="SUPFAM" id="SSF52540">
    <property type="entry name" value="P-loop containing nucleoside triphosphate hydrolases"/>
    <property type="match status" value="1"/>
</dbReference>
<reference evidence="5 6" key="1">
    <citation type="submission" date="2015-10" db="EMBL/GenBank/DDBJ databases">
        <title>Metagenome-Assembled Genomes uncover a global brackish microbiome.</title>
        <authorList>
            <person name="Hugerth L.W."/>
            <person name="Larsson J."/>
            <person name="Alneberg J."/>
            <person name="Lindh M.V."/>
            <person name="Legrand C."/>
            <person name="Pinhassi J."/>
            <person name="Andersson A.F."/>
        </authorList>
    </citation>
    <scope>NUCLEOTIDE SEQUENCE [LARGE SCALE GENOMIC DNA]</scope>
    <source>
        <strain evidence="5">BACL22 MAG-120619-bin3</strain>
    </source>
</reference>
<evidence type="ECO:0000256" key="1">
    <source>
        <dbReference type="ARBA" id="ARBA00022448"/>
    </source>
</evidence>
<dbReference type="Gene3D" id="3.40.50.300">
    <property type="entry name" value="P-loop containing nucleotide triphosphate hydrolases"/>
    <property type="match status" value="1"/>
</dbReference>
<protein>
    <recommendedName>
        <fullName evidence="4">ABC transporter domain-containing protein</fullName>
    </recommendedName>
</protein>
<dbReference type="PANTHER" id="PTHR42939">
    <property type="entry name" value="ABC TRANSPORTER ATP-BINDING PROTEIN ALBC-RELATED"/>
    <property type="match status" value="1"/>
</dbReference>
<evidence type="ECO:0000259" key="4">
    <source>
        <dbReference type="PROSITE" id="PS50893"/>
    </source>
</evidence>
<organism evidence="5 6">
    <name type="scientific">OM182 bacterium BACL3 MAG-120619-bin3</name>
    <dbReference type="NCBI Taxonomy" id="1655593"/>
    <lineage>
        <taxon>Bacteria</taxon>
        <taxon>Pseudomonadati</taxon>
        <taxon>Pseudomonadota</taxon>
        <taxon>Gammaproteobacteria</taxon>
        <taxon>OMG group</taxon>
        <taxon>OM182 clade</taxon>
    </lineage>
</organism>
<sequence length="308" mass="33835">MENTQQESAKLDAKWRPESAIKARNLCKSYGSFRALDGIDLDIPRGAICGLIGPNGAGKTTALKSLVGLCDSDGELSVIGHDPRVARASLMQDACFIADVGVLPKSLRCIDVLAYVDDVHPKFNRAKALRFLATTDIDLKNRVKTLSKGMVTQLHLALVMALDVELLIFDEPTLGLDIIYRQEFYDRLLTQFYDGSQTIVISTHQVEEIESLLSHLIFISHGKIVFSTEMEALQQRFVEVAVAAENYAAADGLKPIYTRATLGGKDYLFELEEGERGVGDRSRYERLGRVSTPSVADVFVAKLGASHG</sequence>
<dbReference type="EMBL" id="LICD01000001">
    <property type="protein sequence ID" value="KRO84558.1"/>
    <property type="molecule type" value="Genomic_DNA"/>
</dbReference>
<dbReference type="InterPro" id="IPR051782">
    <property type="entry name" value="ABC_Transporter_VariousFunc"/>
</dbReference>
<dbReference type="Proteomes" id="UP000051242">
    <property type="component" value="Unassembled WGS sequence"/>
</dbReference>
<dbReference type="PANTHER" id="PTHR42939:SF1">
    <property type="entry name" value="ABC TRANSPORTER ATP-BINDING PROTEIN ALBC-RELATED"/>
    <property type="match status" value="1"/>
</dbReference>
<dbReference type="AlphaFoldDB" id="A0A0R2TCD0"/>
<keyword evidence="1" id="KW-0813">Transport</keyword>
<dbReference type="GO" id="GO:0005524">
    <property type="term" value="F:ATP binding"/>
    <property type="evidence" value="ECO:0007669"/>
    <property type="project" value="UniProtKB-KW"/>
</dbReference>
<name>A0A0R2TCD0_9GAMM</name>
<dbReference type="InterPro" id="IPR027417">
    <property type="entry name" value="P-loop_NTPase"/>
</dbReference>
<feature type="domain" description="ABC transporter" evidence="4">
    <location>
        <begin position="21"/>
        <end position="246"/>
    </location>
</feature>
<dbReference type="Pfam" id="PF00005">
    <property type="entry name" value="ABC_tran"/>
    <property type="match status" value="1"/>
</dbReference>
<proteinExistence type="predicted"/>